<accession>D5KXZ7</accession>
<reference evidence="1" key="1">
    <citation type="submission" date="2010-02" db="EMBL/GenBank/DDBJ databases">
        <authorList>
            <person name="Xie B."/>
            <person name="Huang X."/>
            <person name="Deng Y."/>
        </authorList>
    </citation>
    <scope>NUCLEOTIDE SEQUENCE</scope>
</reference>
<evidence type="ECO:0000313" key="1">
    <source>
        <dbReference type="EMBL" id="ADE10042.1"/>
    </source>
</evidence>
<dbReference type="AlphaFoldDB" id="D5KXZ7"/>
<protein>
    <submittedName>
        <fullName evidence="1">Uncharacterized protein</fullName>
    </submittedName>
</protein>
<name>D5KXZ7_9TREE</name>
<dbReference type="EMBL" id="GU723597">
    <property type="protein sequence ID" value="ADE10042.1"/>
    <property type="molecule type" value="mRNA"/>
</dbReference>
<organism evidence="1">
    <name type="scientific">Tremella fuciformis</name>
    <dbReference type="NCBI Taxonomy" id="64657"/>
    <lineage>
        <taxon>Eukaryota</taxon>
        <taxon>Fungi</taxon>
        <taxon>Dikarya</taxon>
        <taxon>Basidiomycota</taxon>
        <taxon>Agaricomycotina</taxon>
        <taxon>Tremellomycetes</taxon>
        <taxon>Tremellales</taxon>
        <taxon>Tremellaceae</taxon>
        <taxon>Tremella</taxon>
    </lineage>
</organism>
<sequence>MSPQLVYHHLAAPLYPTNSQDSLLAIRFAQPTQLASIRVIPDGVKSLAGVGQTSPARWNGRLYLNVSDAVPVNALQEAELDYEQAGWEQDYPIVMPSGITTRLLLFRSPATKLSLSVYAVATPSATAPAPLISQTQDSICPAVEDLLGLLSDGSSQHTISNALELLDVLADTTPVLEKLLDHPVAMSWLLLQPSYPPIPLMKRLLSDRRSALHPNLRHHLLPSHPLRHLVAGDTESRRTAAWTQLDNGGLHVLKDIGIGDPWQAVDDRSRLSLLLGCTEGWLYRDGQDSLDKAEQALDILDGISDASAVRYLAKALPRLVVYTRCRGSTRTLNLAQEHARTVLSALLRVASSTFAGRSCFPQAAALAEAFYLGMSISDPLRSLWTAPHSSGGPSSTLEQDHNCYERLSRFVKDPSASAVCLEATPSELLSIVAPGLLASLRSSREPPLGIVPLSSSFGGGETQASAWAGKVYSSHEFRNREGVAVASGLSRPASRHVDAYT</sequence>
<proteinExistence type="evidence at transcript level"/>